<evidence type="ECO:0000313" key="3">
    <source>
        <dbReference type="Proteomes" id="UP001379533"/>
    </source>
</evidence>
<dbReference type="Gene3D" id="3.90.210.10">
    <property type="entry name" value="Heat-Labile Enterotoxin, subunit A"/>
    <property type="match status" value="1"/>
</dbReference>
<reference evidence="2 3" key="1">
    <citation type="submission" date="2021-12" db="EMBL/GenBank/DDBJ databases">
        <title>Discovery of the Pendulisporaceae a myxobacterial family with distinct sporulation behavior and unique specialized metabolism.</title>
        <authorList>
            <person name="Garcia R."/>
            <person name="Popoff A."/>
            <person name="Bader C.D."/>
            <person name="Loehr J."/>
            <person name="Walesch S."/>
            <person name="Walt C."/>
            <person name="Boldt J."/>
            <person name="Bunk B."/>
            <person name="Haeckl F.J.F.P.J."/>
            <person name="Gunesch A.P."/>
            <person name="Birkelbach J."/>
            <person name="Nuebel U."/>
            <person name="Pietschmann T."/>
            <person name="Bach T."/>
            <person name="Mueller R."/>
        </authorList>
    </citation>
    <scope>NUCLEOTIDE SEQUENCE [LARGE SCALE GENOMIC DNA]</scope>
    <source>
        <strain evidence="2 3">MSr12523</strain>
    </source>
</reference>
<name>A0ABZ2JWQ2_9BACT</name>
<evidence type="ECO:0000313" key="2">
    <source>
        <dbReference type="EMBL" id="WXA90899.1"/>
    </source>
</evidence>
<proteinExistence type="predicted"/>
<feature type="region of interest" description="Disordered" evidence="1">
    <location>
        <begin position="456"/>
        <end position="525"/>
    </location>
</feature>
<dbReference type="RefSeq" id="WP_394841519.1">
    <property type="nucleotide sequence ID" value="NZ_CP089982.1"/>
</dbReference>
<keyword evidence="3" id="KW-1185">Reference proteome</keyword>
<dbReference type="SUPFAM" id="SSF56399">
    <property type="entry name" value="ADP-ribosylation"/>
    <property type="match status" value="1"/>
</dbReference>
<sequence length="700" mass="77035">MADINDYEIVASPQARAVSVGAVMTFTLVKKRPEAKDPSTLLTWWFVVFPKSAPFWATKTSQPATGRPVVWERVKLDYQGRHRIVCFVDEGAVQFSYDQEVAPLGDVLALGPALVFQADDPNGVLDAVTREIHIIEQIAKEKPPRPGEVEARHKKQWDKLIELRDRLPKRLESTQGKQRFILAAEHFDRETQRRSKLRVFAVRTGRNAWRIVDWTDPTIQTLTGEYDGEYYGAGIAPLAAFDAALAKWKEQNRYPAGAIRIKIPDIPDLGTNIERQFETDGSSYGDSVSTFFNRLGLVAAAVAGVVTLVAPVPGSQVVSAAIWVSIFSSSASAAINIGQRYEEGFNSWKADAFDALTIVGNALGVGAIWKMGAQVTVQTSRGVINAILVGQVGTDFVQGILLTKEAWEQYKAIEADPNLTPAETLEKACALLTNLVVAGLLFRINVKGTKLDAENLTKQPKQFPGPSPKEKLEKLKNPKEKLDLRNSPKAEGHTKDGTHKTTVQVDQEEAAPHVKGTKPGQKPERLAQKTATVNGKPIPPDGQGRVHHGTSQIPPEVALKDGLPAKGDNWDLHSHAEELWKYTNNNVNDSAFRGATLEPSGPPGTRIGAAYWADEGGWVYKIRGVPYWNVNKQLEGRVRRADGTYRGNLMVAEGEFALPARIPPQYIEAWGIVVERRGNLKVDEWHANPNFNPNDDSGAL</sequence>
<feature type="compositionally biased region" description="Basic and acidic residues" evidence="1">
    <location>
        <begin position="468"/>
        <end position="499"/>
    </location>
</feature>
<evidence type="ECO:0008006" key="4">
    <source>
        <dbReference type="Google" id="ProtNLM"/>
    </source>
</evidence>
<protein>
    <recommendedName>
        <fullName evidence="4">DUF4781 domain-containing protein</fullName>
    </recommendedName>
</protein>
<accession>A0ABZ2JWQ2</accession>
<gene>
    <name evidence="2" type="ORF">LZC95_31145</name>
</gene>
<evidence type="ECO:0000256" key="1">
    <source>
        <dbReference type="SAM" id="MobiDB-lite"/>
    </source>
</evidence>
<dbReference type="EMBL" id="CP089982">
    <property type="protein sequence ID" value="WXA90899.1"/>
    <property type="molecule type" value="Genomic_DNA"/>
</dbReference>
<organism evidence="2 3">
    <name type="scientific">Pendulispora brunnea</name>
    <dbReference type="NCBI Taxonomy" id="2905690"/>
    <lineage>
        <taxon>Bacteria</taxon>
        <taxon>Pseudomonadati</taxon>
        <taxon>Myxococcota</taxon>
        <taxon>Myxococcia</taxon>
        <taxon>Myxococcales</taxon>
        <taxon>Sorangiineae</taxon>
        <taxon>Pendulisporaceae</taxon>
        <taxon>Pendulispora</taxon>
    </lineage>
</organism>
<dbReference type="Proteomes" id="UP001379533">
    <property type="component" value="Chromosome"/>
</dbReference>